<organism evidence="1 2">
    <name type="scientific">Massilia eurypsychrophila</name>
    <dbReference type="NCBI Taxonomy" id="1485217"/>
    <lineage>
        <taxon>Bacteria</taxon>
        <taxon>Pseudomonadati</taxon>
        <taxon>Pseudomonadota</taxon>
        <taxon>Betaproteobacteria</taxon>
        <taxon>Burkholderiales</taxon>
        <taxon>Oxalobacteraceae</taxon>
        <taxon>Telluria group</taxon>
        <taxon>Massilia</taxon>
    </lineage>
</organism>
<name>A0A2G8T9J3_9BURK</name>
<protein>
    <submittedName>
        <fullName evidence="1">Uncharacterized protein</fullName>
    </submittedName>
</protein>
<proteinExistence type="predicted"/>
<evidence type="ECO:0000313" key="2">
    <source>
        <dbReference type="Proteomes" id="UP000230390"/>
    </source>
</evidence>
<dbReference type="EMBL" id="PDOC01000023">
    <property type="protein sequence ID" value="PIL42659.1"/>
    <property type="molecule type" value="Genomic_DNA"/>
</dbReference>
<dbReference type="Proteomes" id="UP000230390">
    <property type="component" value="Unassembled WGS sequence"/>
</dbReference>
<gene>
    <name evidence="1" type="ORF">CR105_23290</name>
</gene>
<accession>A0A2G8T9J3</accession>
<evidence type="ECO:0000313" key="1">
    <source>
        <dbReference type="EMBL" id="PIL42659.1"/>
    </source>
</evidence>
<sequence>MTPPQNHRRCQVQGCTVIVFDLIFRFSGIGDDEQQQQLETASDNPFECAGPDRRGCLCQRHGLDSD</sequence>
<dbReference type="RefSeq" id="WP_099792712.1">
    <property type="nucleotide sequence ID" value="NZ_JBHLYV010000088.1"/>
</dbReference>
<dbReference type="AlphaFoldDB" id="A0A2G8T9J3"/>
<comment type="caution">
    <text evidence="1">The sequence shown here is derived from an EMBL/GenBank/DDBJ whole genome shotgun (WGS) entry which is preliminary data.</text>
</comment>
<keyword evidence="2" id="KW-1185">Reference proteome</keyword>
<reference evidence="1 2" key="1">
    <citation type="submission" date="2017-10" db="EMBL/GenBank/DDBJ databases">
        <title>Massilia psychrophilum sp. nov., a novel purple-pigmented bacterium isolated from Tianshan glacier, Xinjiang Municipality, China.</title>
        <authorList>
            <person name="Wang H."/>
        </authorList>
    </citation>
    <scope>NUCLEOTIDE SEQUENCE [LARGE SCALE GENOMIC DNA]</scope>
    <source>
        <strain evidence="1 2">JCM 30074</strain>
    </source>
</reference>